<protein>
    <recommendedName>
        <fullName evidence="4">Secreted protein</fullName>
    </recommendedName>
</protein>
<evidence type="ECO:0000313" key="3">
    <source>
        <dbReference type="Proteomes" id="UP001222325"/>
    </source>
</evidence>
<dbReference type="AlphaFoldDB" id="A0AAD6XWE9"/>
<keyword evidence="1" id="KW-0732">Signal</keyword>
<gene>
    <name evidence="2" type="ORF">B0H15DRAFT_162130</name>
</gene>
<dbReference type="EMBL" id="JARJCN010000017">
    <property type="protein sequence ID" value="KAJ7092774.1"/>
    <property type="molecule type" value="Genomic_DNA"/>
</dbReference>
<reference evidence="2" key="1">
    <citation type="submission" date="2023-03" db="EMBL/GenBank/DDBJ databases">
        <title>Massive genome expansion in bonnet fungi (Mycena s.s.) driven by repeated elements and novel gene families across ecological guilds.</title>
        <authorList>
            <consortium name="Lawrence Berkeley National Laboratory"/>
            <person name="Harder C.B."/>
            <person name="Miyauchi S."/>
            <person name="Viragh M."/>
            <person name="Kuo A."/>
            <person name="Thoen E."/>
            <person name="Andreopoulos B."/>
            <person name="Lu D."/>
            <person name="Skrede I."/>
            <person name="Drula E."/>
            <person name="Henrissat B."/>
            <person name="Morin E."/>
            <person name="Kohler A."/>
            <person name="Barry K."/>
            <person name="LaButti K."/>
            <person name="Morin E."/>
            <person name="Salamov A."/>
            <person name="Lipzen A."/>
            <person name="Mereny Z."/>
            <person name="Hegedus B."/>
            <person name="Baldrian P."/>
            <person name="Stursova M."/>
            <person name="Weitz H."/>
            <person name="Taylor A."/>
            <person name="Grigoriev I.V."/>
            <person name="Nagy L.G."/>
            <person name="Martin F."/>
            <person name="Kauserud H."/>
        </authorList>
    </citation>
    <scope>NUCLEOTIDE SEQUENCE</scope>
    <source>
        <strain evidence="2">CBHHK173m</strain>
    </source>
</reference>
<sequence length="147" mass="16778">MGVLVPLLWCCHLVHRCLYGRRPPNFFALQAPFPRSFAFQASTNVLEAYNPPPISSCCKSSHSGHIHHRIHYVACPPTHTSRKISSTVSNILCFSGSMFYRVVLQSASLSKDLYRPICISDLPRRCSSFRFRVLWLHALWSSIACRR</sequence>
<comment type="caution">
    <text evidence="2">The sequence shown here is derived from an EMBL/GenBank/DDBJ whole genome shotgun (WGS) entry which is preliminary data.</text>
</comment>
<evidence type="ECO:0008006" key="4">
    <source>
        <dbReference type="Google" id="ProtNLM"/>
    </source>
</evidence>
<proteinExistence type="predicted"/>
<organism evidence="2 3">
    <name type="scientific">Mycena belliarum</name>
    <dbReference type="NCBI Taxonomy" id="1033014"/>
    <lineage>
        <taxon>Eukaryota</taxon>
        <taxon>Fungi</taxon>
        <taxon>Dikarya</taxon>
        <taxon>Basidiomycota</taxon>
        <taxon>Agaricomycotina</taxon>
        <taxon>Agaricomycetes</taxon>
        <taxon>Agaricomycetidae</taxon>
        <taxon>Agaricales</taxon>
        <taxon>Marasmiineae</taxon>
        <taxon>Mycenaceae</taxon>
        <taxon>Mycena</taxon>
    </lineage>
</organism>
<feature type="signal peptide" evidence="1">
    <location>
        <begin position="1"/>
        <end position="16"/>
    </location>
</feature>
<keyword evidence="3" id="KW-1185">Reference proteome</keyword>
<evidence type="ECO:0000313" key="2">
    <source>
        <dbReference type="EMBL" id="KAJ7092774.1"/>
    </source>
</evidence>
<accession>A0AAD6XWE9</accession>
<evidence type="ECO:0000256" key="1">
    <source>
        <dbReference type="SAM" id="SignalP"/>
    </source>
</evidence>
<dbReference type="Proteomes" id="UP001222325">
    <property type="component" value="Unassembled WGS sequence"/>
</dbReference>
<name>A0AAD6XWE9_9AGAR</name>
<feature type="chain" id="PRO_5042242332" description="Secreted protein" evidence="1">
    <location>
        <begin position="17"/>
        <end position="147"/>
    </location>
</feature>